<evidence type="ECO:0000313" key="5">
    <source>
        <dbReference type="EMBL" id="CAG8522087.1"/>
    </source>
</evidence>
<feature type="compositionally biased region" description="Basic and acidic residues" evidence="4">
    <location>
        <begin position="18"/>
        <end position="28"/>
    </location>
</feature>
<keyword evidence="3" id="KW-0539">Nucleus</keyword>
<dbReference type="InterPro" id="IPR052416">
    <property type="entry name" value="GTF3C_component"/>
</dbReference>
<dbReference type="Proteomes" id="UP000789572">
    <property type="component" value="Unassembled WGS sequence"/>
</dbReference>
<proteinExistence type="predicted"/>
<feature type="region of interest" description="Disordered" evidence="4">
    <location>
        <begin position="1"/>
        <end position="28"/>
    </location>
</feature>
<dbReference type="Gene3D" id="2.130.10.10">
    <property type="entry name" value="YVTN repeat-like/Quinoprotein amine dehydrogenase"/>
    <property type="match status" value="1"/>
</dbReference>
<organism evidence="5 6">
    <name type="scientific">Paraglomus occultum</name>
    <dbReference type="NCBI Taxonomy" id="144539"/>
    <lineage>
        <taxon>Eukaryota</taxon>
        <taxon>Fungi</taxon>
        <taxon>Fungi incertae sedis</taxon>
        <taxon>Mucoromycota</taxon>
        <taxon>Glomeromycotina</taxon>
        <taxon>Glomeromycetes</taxon>
        <taxon>Paraglomerales</taxon>
        <taxon>Paraglomeraceae</taxon>
        <taxon>Paraglomus</taxon>
    </lineage>
</organism>
<evidence type="ECO:0000313" key="6">
    <source>
        <dbReference type="Proteomes" id="UP000789572"/>
    </source>
</evidence>
<gene>
    <name evidence="5" type="ORF">POCULU_LOCUS3625</name>
</gene>
<dbReference type="InterPro" id="IPR001680">
    <property type="entry name" value="WD40_rpt"/>
</dbReference>
<evidence type="ECO:0000256" key="1">
    <source>
        <dbReference type="ARBA" id="ARBA00004123"/>
    </source>
</evidence>
<keyword evidence="6" id="KW-1185">Reference proteome</keyword>
<sequence>MNTRRRSTRTKTGTTQTKTEKSKAAEHKTEDTNVWWGVVNGPMKSYLTVIGDGLDVPKNVYEDLKLTIDDIEFLSDETRQVYLPETKDPVTINIVPSNCSSADLPQFSSLRLSSYISNHTGMIINVGFSIWGLQWCPSLPTRSPQYLAVGGYKSTTDEHREIGIKQTTNMQNVIQIWRIDCRDEKEINGEERDLPYLDMVICHDYGCVYDLKWCPYGACELVDNDIEENDGDNTKTHIKRLGILAGCFGDGTVRFFVIPSPDDIRRRLGKNDAETLYIKFKQEVIKLSLPGILCWTLEWGGHEKVAVGCTNGYIATWNMYDIFSKRNQQQSISNSNLLCPTRYVWSHDSSVRQVLWNSHFNPTHILSCGHDGKVQIFDERDPCMKYDLRHLRTVMMSVAWSNRYDGLMFPDQEYGVRFVRTDDFAKTMRVLQHRQCIWSIGVSLFHPFVASCGTDGLVTMTNIFPLKSNWKKPKEVILYRLSYNSESRSFTIWDNIIPRNETKLGRNESLYNYLFPPEISIQKLQWNPNITTGTWIASGGAAGLLRVECADKNEE</sequence>
<dbReference type="EMBL" id="CAJVPJ010000412">
    <property type="protein sequence ID" value="CAG8522087.1"/>
    <property type="molecule type" value="Genomic_DNA"/>
</dbReference>
<dbReference type="AlphaFoldDB" id="A0A9N9FB89"/>
<dbReference type="SMART" id="SM00320">
    <property type="entry name" value="WD40"/>
    <property type="match status" value="4"/>
</dbReference>
<dbReference type="GO" id="GO:0005634">
    <property type="term" value="C:nucleus"/>
    <property type="evidence" value="ECO:0007669"/>
    <property type="project" value="UniProtKB-SubCell"/>
</dbReference>
<dbReference type="OrthoDB" id="4703at2759"/>
<dbReference type="InterPro" id="IPR015943">
    <property type="entry name" value="WD40/YVTN_repeat-like_dom_sf"/>
</dbReference>
<evidence type="ECO:0000256" key="3">
    <source>
        <dbReference type="ARBA" id="ARBA00023242"/>
    </source>
</evidence>
<keyword evidence="2" id="KW-0804">Transcription</keyword>
<comment type="caution">
    <text evidence="5">The sequence shown here is derived from an EMBL/GenBank/DDBJ whole genome shotgun (WGS) entry which is preliminary data.</text>
</comment>
<accession>A0A9N9FB89</accession>
<dbReference type="GO" id="GO:0000127">
    <property type="term" value="C:transcription factor TFIIIC complex"/>
    <property type="evidence" value="ECO:0007669"/>
    <property type="project" value="TreeGrafter"/>
</dbReference>
<name>A0A9N9FB89_9GLOM</name>
<dbReference type="PANTHER" id="PTHR15052:SF2">
    <property type="entry name" value="GENERAL TRANSCRIPTION FACTOR 3C POLYPEPTIDE 2"/>
    <property type="match status" value="1"/>
</dbReference>
<comment type="subcellular location">
    <subcellularLocation>
        <location evidence="1">Nucleus</location>
    </subcellularLocation>
</comment>
<dbReference type="InterPro" id="IPR036322">
    <property type="entry name" value="WD40_repeat_dom_sf"/>
</dbReference>
<dbReference type="PANTHER" id="PTHR15052">
    <property type="entry name" value="RNA POLYMERASE III TRANSCRIPTION INITIATION FACTOR COMPLEX SUBUNIT"/>
    <property type="match status" value="1"/>
</dbReference>
<reference evidence="5" key="1">
    <citation type="submission" date="2021-06" db="EMBL/GenBank/DDBJ databases">
        <authorList>
            <person name="Kallberg Y."/>
            <person name="Tangrot J."/>
            <person name="Rosling A."/>
        </authorList>
    </citation>
    <scope>NUCLEOTIDE SEQUENCE</scope>
    <source>
        <strain evidence="5">IA702</strain>
    </source>
</reference>
<evidence type="ECO:0000256" key="4">
    <source>
        <dbReference type="SAM" id="MobiDB-lite"/>
    </source>
</evidence>
<dbReference type="GO" id="GO:0006383">
    <property type="term" value="P:transcription by RNA polymerase III"/>
    <property type="evidence" value="ECO:0007669"/>
    <property type="project" value="TreeGrafter"/>
</dbReference>
<protein>
    <submittedName>
        <fullName evidence="5">7039_t:CDS:1</fullName>
    </submittedName>
</protein>
<evidence type="ECO:0000256" key="2">
    <source>
        <dbReference type="ARBA" id="ARBA00023163"/>
    </source>
</evidence>
<dbReference type="SUPFAM" id="SSF50978">
    <property type="entry name" value="WD40 repeat-like"/>
    <property type="match status" value="1"/>
</dbReference>